<keyword evidence="2 3" id="KW-0040">ANK repeat</keyword>
<proteinExistence type="predicted"/>
<dbReference type="PANTHER" id="PTHR24173:SF74">
    <property type="entry name" value="ANKYRIN REPEAT DOMAIN-CONTAINING PROTEIN 16"/>
    <property type="match status" value="1"/>
</dbReference>
<dbReference type="InterPro" id="IPR036770">
    <property type="entry name" value="Ankyrin_rpt-contain_sf"/>
</dbReference>
<dbReference type="InterPro" id="IPR049050">
    <property type="entry name" value="nSTAND3"/>
</dbReference>
<dbReference type="PROSITE" id="PS50088">
    <property type="entry name" value="ANK_REPEAT"/>
    <property type="match status" value="3"/>
</dbReference>
<sequence length="556" mass="63803">MNEVETHGFVIISGPPGSGKSAIAYHAAFLLEKNHAFKIFPVETLLEIRRYILPNTKQVFLIDDVVGKYTVDESRIQQWKNEETFIKQTITSCSYKKVIFTCRSYIYNTGFCSKLNALPRHCDLLTRELKLNLDERKLICYRYNVPELTDRILMMYDFLPLLCSSFSKQEKTTSIFKNPYKLLNEEMIKTKEKSDIAYLAIAFLVLKDNSIQSKILNLQNTEITELLKDLCIECGFKYHPLSPVLLQALCDLIGTYVRETKDGFACIHDNLFQNLSFIVGSHVIHCLLKYGSSRFLANRLQLASIQEEHDELVIMVEPEQEEIYFQRLLLDIRNGYHSHVFTGKQMKFSRFRTKLLIFLESLKAEDLICDQNESTPLHVVSEKGYADLVFKLFQLSKEHINLQDKNKRTPLFMACLGCHNKVIQTLLALDNSSLHFANKEDLTPFDIASINDDVSTLTILHRYGAKVNRKDEKINRTALQRACDNGSYNAVTFLLTKNANVKHKDSNGLKAIHIACSKGHLKIVELLLNHDKNMINECDTTGKTPFLPLVKAINKI</sequence>
<feature type="repeat" description="ANK" evidence="3">
    <location>
        <begin position="474"/>
        <end position="506"/>
    </location>
</feature>
<keyword evidence="6" id="KW-1185">Reference proteome</keyword>
<evidence type="ECO:0000313" key="5">
    <source>
        <dbReference type="EMBL" id="CAG2212356.1"/>
    </source>
</evidence>
<dbReference type="SMART" id="SM00248">
    <property type="entry name" value="ANK"/>
    <property type="match status" value="5"/>
</dbReference>
<dbReference type="Pfam" id="PF12796">
    <property type="entry name" value="Ank_2"/>
    <property type="match status" value="2"/>
</dbReference>
<feature type="domain" description="Novel STAND NTPase 3" evidence="4">
    <location>
        <begin position="3"/>
        <end position="143"/>
    </location>
</feature>
<dbReference type="InterPro" id="IPR002110">
    <property type="entry name" value="Ankyrin_rpt"/>
</dbReference>
<name>A0A8S3RUW7_MYTED</name>
<dbReference type="PANTHER" id="PTHR24173">
    <property type="entry name" value="ANKYRIN REPEAT CONTAINING"/>
    <property type="match status" value="1"/>
</dbReference>
<dbReference type="Gene3D" id="1.25.40.20">
    <property type="entry name" value="Ankyrin repeat-containing domain"/>
    <property type="match status" value="1"/>
</dbReference>
<dbReference type="InterPro" id="IPR027417">
    <property type="entry name" value="P-loop_NTPase"/>
</dbReference>
<dbReference type="Proteomes" id="UP000683360">
    <property type="component" value="Unassembled WGS sequence"/>
</dbReference>
<organism evidence="5 6">
    <name type="scientific">Mytilus edulis</name>
    <name type="common">Blue mussel</name>
    <dbReference type="NCBI Taxonomy" id="6550"/>
    <lineage>
        <taxon>Eukaryota</taxon>
        <taxon>Metazoa</taxon>
        <taxon>Spiralia</taxon>
        <taxon>Lophotrochozoa</taxon>
        <taxon>Mollusca</taxon>
        <taxon>Bivalvia</taxon>
        <taxon>Autobranchia</taxon>
        <taxon>Pteriomorphia</taxon>
        <taxon>Mytilida</taxon>
        <taxon>Mytiloidea</taxon>
        <taxon>Mytilidae</taxon>
        <taxon>Mytilinae</taxon>
        <taxon>Mytilus</taxon>
    </lineage>
</organism>
<reference evidence="5" key="1">
    <citation type="submission" date="2021-03" db="EMBL/GenBank/DDBJ databases">
        <authorList>
            <person name="Bekaert M."/>
        </authorList>
    </citation>
    <scope>NUCLEOTIDE SEQUENCE</scope>
</reference>
<dbReference type="EMBL" id="CAJPWZ010001295">
    <property type="protein sequence ID" value="CAG2212356.1"/>
    <property type="molecule type" value="Genomic_DNA"/>
</dbReference>
<protein>
    <recommendedName>
        <fullName evidence="4">Novel STAND NTPase 3 domain-containing protein</fullName>
    </recommendedName>
</protein>
<accession>A0A8S3RUW7</accession>
<evidence type="ECO:0000256" key="1">
    <source>
        <dbReference type="ARBA" id="ARBA00022737"/>
    </source>
</evidence>
<dbReference type="AlphaFoldDB" id="A0A8S3RUW7"/>
<dbReference type="SUPFAM" id="SSF48403">
    <property type="entry name" value="Ankyrin repeat"/>
    <property type="match status" value="1"/>
</dbReference>
<keyword evidence="1" id="KW-0677">Repeat</keyword>
<gene>
    <name evidence="5" type="ORF">MEDL_26325</name>
</gene>
<evidence type="ECO:0000256" key="2">
    <source>
        <dbReference type="ARBA" id="ARBA00023043"/>
    </source>
</evidence>
<dbReference type="Pfam" id="PF20720">
    <property type="entry name" value="nSTAND3"/>
    <property type="match status" value="1"/>
</dbReference>
<evidence type="ECO:0000256" key="3">
    <source>
        <dbReference type="PROSITE-ProRule" id="PRU00023"/>
    </source>
</evidence>
<feature type="repeat" description="ANK" evidence="3">
    <location>
        <begin position="440"/>
        <end position="472"/>
    </location>
</feature>
<evidence type="ECO:0000259" key="4">
    <source>
        <dbReference type="Pfam" id="PF20720"/>
    </source>
</evidence>
<feature type="repeat" description="ANK" evidence="3">
    <location>
        <begin position="507"/>
        <end position="534"/>
    </location>
</feature>
<evidence type="ECO:0000313" key="6">
    <source>
        <dbReference type="Proteomes" id="UP000683360"/>
    </source>
</evidence>
<dbReference type="PROSITE" id="PS50297">
    <property type="entry name" value="ANK_REP_REGION"/>
    <property type="match status" value="1"/>
</dbReference>
<comment type="caution">
    <text evidence="5">The sequence shown here is derived from an EMBL/GenBank/DDBJ whole genome shotgun (WGS) entry which is preliminary data.</text>
</comment>
<dbReference type="OrthoDB" id="6125530at2759"/>
<dbReference type="SUPFAM" id="SSF52540">
    <property type="entry name" value="P-loop containing nucleoside triphosphate hydrolases"/>
    <property type="match status" value="1"/>
</dbReference>